<proteinExistence type="predicted"/>
<comment type="caution">
    <text evidence="2">The sequence shown here is derived from an EMBL/GenBank/DDBJ whole genome shotgun (WGS) entry which is preliminary data.</text>
</comment>
<evidence type="ECO:0000313" key="3">
    <source>
        <dbReference type="Proteomes" id="UP000439780"/>
    </source>
</evidence>
<dbReference type="EMBL" id="WTYA01000001">
    <property type="protein sequence ID" value="MXP27351.1"/>
    <property type="molecule type" value="Genomic_DNA"/>
</dbReference>
<gene>
    <name evidence="2" type="ORF">GRI58_00765</name>
</gene>
<dbReference type="AlphaFoldDB" id="A0A845AEG4"/>
<feature type="chain" id="PRO_5032516821" description="PepSY domain-containing protein" evidence="1">
    <location>
        <begin position="27"/>
        <end position="104"/>
    </location>
</feature>
<evidence type="ECO:0000256" key="1">
    <source>
        <dbReference type="SAM" id="SignalP"/>
    </source>
</evidence>
<name>A0A845AEG4_9SPHN</name>
<protein>
    <recommendedName>
        <fullName evidence="4">PepSY domain-containing protein</fullName>
    </recommendedName>
</protein>
<feature type="signal peptide" evidence="1">
    <location>
        <begin position="1"/>
        <end position="26"/>
    </location>
</feature>
<organism evidence="2 3">
    <name type="scientific">Qipengyuania algicida</name>
    <dbReference type="NCBI Taxonomy" id="1836209"/>
    <lineage>
        <taxon>Bacteria</taxon>
        <taxon>Pseudomonadati</taxon>
        <taxon>Pseudomonadota</taxon>
        <taxon>Alphaproteobacteria</taxon>
        <taxon>Sphingomonadales</taxon>
        <taxon>Erythrobacteraceae</taxon>
        <taxon>Qipengyuania</taxon>
    </lineage>
</organism>
<sequence>MTRSRAFYRLLAVPILIGATIAVPSAAQQQRSDQGQARKELRAGNILNSREIEARILPMMGNAEYLGFAYDPTAMAYRLKFIRNGHVLFVDVDARTGRIIQRSW</sequence>
<dbReference type="OrthoDB" id="7428944at2"/>
<keyword evidence="1" id="KW-0732">Signal</keyword>
<evidence type="ECO:0008006" key="4">
    <source>
        <dbReference type="Google" id="ProtNLM"/>
    </source>
</evidence>
<accession>A0A845AEG4</accession>
<keyword evidence="3" id="KW-1185">Reference proteome</keyword>
<dbReference type="RefSeq" id="WP_160751651.1">
    <property type="nucleotide sequence ID" value="NZ_WTYA01000001.1"/>
</dbReference>
<dbReference type="Proteomes" id="UP000439780">
    <property type="component" value="Unassembled WGS sequence"/>
</dbReference>
<reference evidence="2 3" key="1">
    <citation type="submission" date="2019-12" db="EMBL/GenBank/DDBJ databases">
        <title>Genomic-based taxomic classification of the family Erythrobacteraceae.</title>
        <authorList>
            <person name="Xu L."/>
        </authorList>
    </citation>
    <scope>NUCLEOTIDE SEQUENCE [LARGE SCALE GENOMIC DNA]</scope>
    <source>
        <strain evidence="2 3">KEMB 9005-328</strain>
    </source>
</reference>
<evidence type="ECO:0000313" key="2">
    <source>
        <dbReference type="EMBL" id="MXP27351.1"/>
    </source>
</evidence>